<dbReference type="GO" id="GO:0016020">
    <property type="term" value="C:membrane"/>
    <property type="evidence" value="ECO:0007669"/>
    <property type="project" value="InterPro"/>
</dbReference>
<name>A0A098LFB8_9BACT</name>
<dbReference type="PANTHER" id="PTHR30097">
    <property type="entry name" value="CATION EFFLUX SYSTEM PROTEIN CUSB"/>
    <property type="match status" value="1"/>
</dbReference>
<dbReference type="GO" id="GO:0015679">
    <property type="term" value="P:plasma membrane copper ion transport"/>
    <property type="evidence" value="ECO:0007669"/>
    <property type="project" value="TreeGrafter"/>
</dbReference>
<dbReference type="InterPro" id="IPR006143">
    <property type="entry name" value="RND_pump_MFP"/>
</dbReference>
<evidence type="ECO:0000256" key="2">
    <source>
        <dbReference type="ARBA" id="ARBA00022448"/>
    </source>
</evidence>
<evidence type="ECO:0000313" key="6">
    <source>
        <dbReference type="EMBL" id="GAL85182.1"/>
    </source>
</evidence>
<dbReference type="Proteomes" id="UP000030185">
    <property type="component" value="Unassembled WGS sequence"/>
</dbReference>
<keyword evidence="7" id="KW-1185">Reference proteome</keyword>
<dbReference type="RefSeq" id="WP_045463338.1">
    <property type="nucleotide sequence ID" value="NZ_BBLT01000004.1"/>
</dbReference>
<dbReference type="NCBIfam" id="TIGR01730">
    <property type="entry name" value="RND_mfp"/>
    <property type="match status" value="1"/>
</dbReference>
<evidence type="ECO:0000259" key="5">
    <source>
        <dbReference type="Pfam" id="PF25973"/>
    </source>
</evidence>
<dbReference type="STRING" id="153721.MYP_2411"/>
<dbReference type="PANTHER" id="PTHR30097:SF4">
    <property type="entry name" value="SLR6042 PROTEIN"/>
    <property type="match status" value="1"/>
</dbReference>
<dbReference type="Pfam" id="PF25954">
    <property type="entry name" value="Beta-barrel_RND_2"/>
    <property type="match status" value="1"/>
</dbReference>
<dbReference type="GO" id="GO:0022857">
    <property type="term" value="F:transmembrane transporter activity"/>
    <property type="evidence" value="ECO:0007669"/>
    <property type="project" value="InterPro"/>
</dbReference>
<feature type="coiled-coil region" evidence="3">
    <location>
        <begin position="131"/>
        <end position="196"/>
    </location>
</feature>
<dbReference type="InterPro" id="IPR051909">
    <property type="entry name" value="MFP_Cation_Efflux"/>
</dbReference>
<dbReference type="AlphaFoldDB" id="A0A098LFB8"/>
<dbReference type="Gene3D" id="2.40.30.170">
    <property type="match status" value="1"/>
</dbReference>
<comment type="similarity">
    <text evidence="1">Belongs to the membrane fusion protein (MFP) (TC 8.A.1) family.</text>
</comment>
<gene>
    <name evidence="6" type="ORF">MYP_2411</name>
</gene>
<protein>
    <submittedName>
        <fullName evidence="6">RND family efflux transporter MFP subunit</fullName>
    </submittedName>
</protein>
<feature type="domain" description="CusB-like beta-barrel" evidence="4">
    <location>
        <begin position="240"/>
        <end position="306"/>
    </location>
</feature>
<proteinExistence type="inferred from homology"/>
<evidence type="ECO:0000256" key="1">
    <source>
        <dbReference type="ARBA" id="ARBA00009477"/>
    </source>
</evidence>
<evidence type="ECO:0000313" key="7">
    <source>
        <dbReference type="Proteomes" id="UP000030185"/>
    </source>
</evidence>
<accession>A0A098LFB8</accession>
<keyword evidence="3" id="KW-0175">Coiled coil</keyword>
<reference evidence="6 7" key="1">
    <citation type="submission" date="2014-09" db="EMBL/GenBank/DDBJ databases">
        <title>Sporocytophaga myxococcoides PG-01 genome sequencing.</title>
        <authorList>
            <person name="Liu L."/>
            <person name="Gao P.J."/>
            <person name="Chen G.J."/>
            <person name="Wang L.S."/>
        </authorList>
    </citation>
    <scope>NUCLEOTIDE SEQUENCE [LARGE SCALE GENOMIC DNA]</scope>
    <source>
        <strain evidence="6 7">PG-01</strain>
    </source>
</reference>
<dbReference type="eggNOG" id="COG0845">
    <property type="taxonomic scope" value="Bacteria"/>
</dbReference>
<feature type="domain" description="CzcB-like barrel-sandwich hybrid" evidence="5">
    <location>
        <begin position="90"/>
        <end position="234"/>
    </location>
</feature>
<organism evidence="6 7">
    <name type="scientific">Sporocytophaga myxococcoides</name>
    <dbReference type="NCBI Taxonomy" id="153721"/>
    <lineage>
        <taxon>Bacteria</taxon>
        <taxon>Pseudomonadati</taxon>
        <taxon>Bacteroidota</taxon>
        <taxon>Cytophagia</taxon>
        <taxon>Cytophagales</taxon>
        <taxon>Cytophagaceae</taxon>
        <taxon>Sporocytophaga</taxon>
    </lineage>
</organism>
<dbReference type="GO" id="GO:0030313">
    <property type="term" value="C:cell envelope"/>
    <property type="evidence" value="ECO:0007669"/>
    <property type="project" value="TreeGrafter"/>
</dbReference>
<dbReference type="InterPro" id="IPR058647">
    <property type="entry name" value="BSH_CzcB-like"/>
</dbReference>
<dbReference type="SUPFAM" id="SSF111369">
    <property type="entry name" value="HlyD-like secretion proteins"/>
    <property type="match status" value="1"/>
</dbReference>
<dbReference type="OrthoDB" id="9814657at2"/>
<dbReference type="Pfam" id="PF25973">
    <property type="entry name" value="BSH_CzcB"/>
    <property type="match status" value="1"/>
</dbReference>
<dbReference type="EMBL" id="BBLT01000004">
    <property type="protein sequence ID" value="GAL85182.1"/>
    <property type="molecule type" value="Genomic_DNA"/>
</dbReference>
<evidence type="ECO:0000259" key="4">
    <source>
        <dbReference type="Pfam" id="PF25954"/>
    </source>
</evidence>
<comment type="caution">
    <text evidence="6">The sequence shown here is derived from an EMBL/GenBank/DDBJ whole genome shotgun (WGS) entry which is preliminary data.</text>
</comment>
<dbReference type="InterPro" id="IPR058792">
    <property type="entry name" value="Beta-barrel_RND_2"/>
</dbReference>
<sequence>MKVYNIIVLLASLFLFTLCNSKKKEVLAEYSKETTVTDTIKNGEELKRIELSEDQFITAGIELGSFERKKLKSVIKSNGYLEVPPQKRAFVSTFIGGVVKSLNVIQGKFVKKGQTLAELEHPDFTRIQEEFLKTKDNMAFLENEYERQKELYKENVSAGKVFQQAEANYKAEKSRLASLKDQLNKLNISITNLNNGIIASSVSVKSPIDGFITEINVNIGSFAQPAFQLFEIVDNSHLHVQLNVFEKDWYKVRPEQKVLFTLPSGSERKIEGHVFSVGKTINPQSRALPVHAEIVGNTDLVPGIYVHGLIDVGESQVNALPDDAILKLGDSDYIFILVEEKRNEKGKVYIFDMEEVKTGISELGYTEVVPVQSLDNKLIVKKGAYYLYAKMKQGEGE</sequence>
<keyword evidence="2" id="KW-0813">Transport</keyword>
<dbReference type="Gene3D" id="1.10.287.470">
    <property type="entry name" value="Helix hairpin bin"/>
    <property type="match status" value="1"/>
</dbReference>
<evidence type="ECO:0000256" key="3">
    <source>
        <dbReference type="SAM" id="Coils"/>
    </source>
</evidence>
<dbReference type="Gene3D" id="2.40.50.100">
    <property type="match status" value="1"/>
</dbReference>
<dbReference type="GO" id="GO:0060003">
    <property type="term" value="P:copper ion export"/>
    <property type="evidence" value="ECO:0007669"/>
    <property type="project" value="TreeGrafter"/>
</dbReference>